<evidence type="ECO:0000256" key="1">
    <source>
        <dbReference type="SAM" id="Coils"/>
    </source>
</evidence>
<feature type="coiled-coil region" evidence="1">
    <location>
        <begin position="44"/>
        <end position="71"/>
    </location>
</feature>
<dbReference type="AlphaFoldDB" id="A0A2G2YIF8"/>
<sequence length="164" mass="18753">MTLSQLVSEHYCMKMITVIKLNEDITRVQNFIGITDELEQSEGVVDLITQIKALKEELALLHAQYDEQSAKLLVLRHAVVVSGKSLEGSSKVKILDLKPFGGARSAKELENFLWDMERYFSTARVVEMDKLNITTMYLTGDTKLWWRTRNANDESASQPKIDTW</sequence>
<dbReference type="Gramene" id="PHT69505">
    <property type="protein sequence ID" value="PHT69505"/>
    <property type="gene ID" value="T459_24609"/>
</dbReference>
<evidence type="ECO:0000313" key="2">
    <source>
        <dbReference type="EMBL" id="PHT69505.1"/>
    </source>
</evidence>
<name>A0A2G2YIF8_CAPAN</name>
<protein>
    <recommendedName>
        <fullName evidence="4">Retrotransposon gag domain-containing protein</fullName>
    </recommendedName>
</protein>
<evidence type="ECO:0000313" key="3">
    <source>
        <dbReference type="Proteomes" id="UP000222542"/>
    </source>
</evidence>
<comment type="caution">
    <text evidence="2">The sequence shown here is derived from an EMBL/GenBank/DDBJ whole genome shotgun (WGS) entry which is preliminary data.</text>
</comment>
<organism evidence="2 3">
    <name type="scientific">Capsicum annuum</name>
    <name type="common">Capsicum pepper</name>
    <dbReference type="NCBI Taxonomy" id="4072"/>
    <lineage>
        <taxon>Eukaryota</taxon>
        <taxon>Viridiplantae</taxon>
        <taxon>Streptophyta</taxon>
        <taxon>Embryophyta</taxon>
        <taxon>Tracheophyta</taxon>
        <taxon>Spermatophyta</taxon>
        <taxon>Magnoliopsida</taxon>
        <taxon>eudicotyledons</taxon>
        <taxon>Gunneridae</taxon>
        <taxon>Pentapetalae</taxon>
        <taxon>asterids</taxon>
        <taxon>lamiids</taxon>
        <taxon>Solanales</taxon>
        <taxon>Solanaceae</taxon>
        <taxon>Solanoideae</taxon>
        <taxon>Capsiceae</taxon>
        <taxon>Capsicum</taxon>
    </lineage>
</organism>
<gene>
    <name evidence="2" type="ORF">T459_24609</name>
</gene>
<dbReference type="EMBL" id="AYRZ02000010">
    <property type="protein sequence ID" value="PHT69505.1"/>
    <property type="molecule type" value="Genomic_DNA"/>
</dbReference>
<dbReference type="OMA" id="WRTRNAN"/>
<accession>A0A2G2YIF8</accession>
<reference evidence="2 3" key="2">
    <citation type="journal article" date="2017" name="Genome Biol.">
        <title>New reference genome sequences of hot pepper reveal the massive evolution of plant disease-resistance genes by retroduplication.</title>
        <authorList>
            <person name="Kim S."/>
            <person name="Park J."/>
            <person name="Yeom S.I."/>
            <person name="Kim Y.M."/>
            <person name="Seo E."/>
            <person name="Kim K.T."/>
            <person name="Kim M.S."/>
            <person name="Lee J.M."/>
            <person name="Cheong K."/>
            <person name="Shin H.S."/>
            <person name="Kim S.B."/>
            <person name="Han K."/>
            <person name="Lee J."/>
            <person name="Park M."/>
            <person name="Lee H.A."/>
            <person name="Lee H.Y."/>
            <person name="Lee Y."/>
            <person name="Oh S."/>
            <person name="Lee J.H."/>
            <person name="Choi E."/>
            <person name="Choi E."/>
            <person name="Lee S.E."/>
            <person name="Jeon J."/>
            <person name="Kim H."/>
            <person name="Choi G."/>
            <person name="Song H."/>
            <person name="Lee J."/>
            <person name="Lee S.C."/>
            <person name="Kwon J.K."/>
            <person name="Lee H.Y."/>
            <person name="Koo N."/>
            <person name="Hong Y."/>
            <person name="Kim R.W."/>
            <person name="Kang W.H."/>
            <person name="Huh J.H."/>
            <person name="Kang B.C."/>
            <person name="Yang T.J."/>
            <person name="Lee Y.H."/>
            <person name="Bennetzen J.L."/>
            <person name="Choi D."/>
        </authorList>
    </citation>
    <scope>NUCLEOTIDE SEQUENCE [LARGE SCALE GENOMIC DNA]</scope>
    <source>
        <strain evidence="3">cv. CM334</strain>
    </source>
</reference>
<keyword evidence="3" id="KW-1185">Reference proteome</keyword>
<proteinExistence type="predicted"/>
<dbReference type="STRING" id="4072.A0A2G2YIF8"/>
<reference evidence="2 3" key="1">
    <citation type="journal article" date="2014" name="Nat. Genet.">
        <title>Genome sequence of the hot pepper provides insights into the evolution of pungency in Capsicum species.</title>
        <authorList>
            <person name="Kim S."/>
            <person name="Park M."/>
            <person name="Yeom S.I."/>
            <person name="Kim Y.M."/>
            <person name="Lee J.M."/>
            <person name="Lee H.A."/>
            <person name="Seo E."/>
            <person name="Choi J."/>
            <person name="Cheong K."/>
            <person name="Kim K.T."/>
            <person name="Jung K."/>
            <person name="Lee G.W."/>
            <person name="Oh S.K."/>
            <person name="Bae C."/>
            <person name="Kim S.B."/>
            <person name="Lee H.Y."/>
            <person name="Kim S.Y."/>
            <person name="Kim M.S."/>
            <person name="Kang B.C."/>
            <person name="Jo Y.D."/>
            <person name="Yang H.B."/>
            <person name="Jeong H.J."/>
            <person name="Kang W.H."/>
            <person name="Kwon J.K."/>
            <person name="Shin C."/>
            <person name="Lim J.Y."/>
            <person name="Park J.H."/>
            <person name="Huh J.H."/>
            <person name="Kim J.S."/>
            <person name="Kim B.D."/>
            <person name="Cohen O."/>
            <person name="Paran I."/>
            <person name="Suh M.C."/>
            <person name="Lee S.B."/>
            <person name="Kim Y.K."/>
            <person name="Shin Y."/>
            <person name="Noh S.J."/>
            <person name="Park J."/>
            <person name="Seo Y.S."/>
            <person name="Kwon S.Y."/>
            <person name="Kim H.A."/>
            <person name="Park J.M."/>
            <person name="Kim H.J."/>
            <person name="Choi S.B."/>
            <person name="Bosland P.W."/>
            <person name="Reeves G."/>
            <person name="Jo S.H."/>
            <person name="Lee B.W."/>
            <person name="Cho H.T."/>
            <person name="Choi H.S."/>
            <person name="Lee M.S."/>
            <person name="Yu Y."/>
            <person name="Do Choi Y."/>
            <person name="Park B.S."/>
            <person name="van Deynze A."/>
            <person name="Ashrafi H."/>
            <person name="Hill T."/>
            <person name="Kim W.T."/>
            <person name="Pai H.S."/>
            <person name="Ahn H.K."/>
            <person name="Yeam I."/>
            <person name="Giovannoni J.J."/>
            <person name="Rose J.K."/>
            <person name="Sorensen I."/>
            <person name="Lee S.J."/>
            <person name="Kim R.W."/>
            <person name="Choi I.Y."/>
            <person name="Choi B.S."/>
            <person name="Lim J.S."/>
            <person name="Lee Y.H."/>
            <person name="Choi D."/>
        </authorList>
    </citation>
    <scope>NUCLEOTIDE SEQUENCE [LARGE SCALE GENOMIC DNA]</scope>
    <source>
        <strain evidence="3">cv. CM334</strain>
    </source>
</reference>
<dbReference type="Proteomes" id="UP000222542">
    <property type="component" value="Unassembled WGS sequence"/>
</dbReference>
<evidence type="ECO:0008006" key="4">
    <source>
        <dbReference type="Google" id="ProtNLM"/>
    </source>
</evidence>
<keyword evidence="1" id="KW-0175">Coiled coil</keyword>